<dbReference type="SMART" id="SM00327">
    <property type="entry name" value="VWA"/>
    <property type="match status" value="1"/>
</dbReference>
<organism evidence="2 3">
    <name type="scientific">Virgisporangium aliadipatigenens</name>
    <dbReference type="NCBI Taxonomy" id="741659"/>
    <lineage>
        <taxon>Bacteria</taxon>
        <taxon>Bacillati</taxon>
        <taxon>Actinomycetota</taxon>
        <taxon>Actinomycetes</taxon>
        <taxon>Micromonosporales</taxon>
        <taxon>Micromonosporaceae</taxon>
        <taxon>Virgisporangium</taxon>
    </lineage>
</organism>
<dbReference type="Pfam" id="PF05762">
    <property type="entry name" value="VWA_CoxE"/>
    <property type="match status" value="1"/>
</dbReference>
<name>A0A8J3YF72_9ACTN</name>
<dbReference type="RefSeq" id="WP_203897432.1">
    <property type="nucleotide sequence ID" value="NZ_BOPF01000002.1"/>
</dbReference>
<dbReference type="PANTHER" id="PTHR30634:SF16">
    <property type="entry name" value="OUTER-MEMBRANE LIPOPROTEIN LOLB"/>
    <property type="match status" value="1"/>
</dbReference>
<dbReference type="PANTHER" id="PTHR30634">
    <property type="entry name" value="OUTER MEMBRANE LOLAB LIPOPROTEIN INSERTION APPARATUS"/>
    <property type="match status" value="1"/>
</dbReference>
<evidence type="ECO:0000259" key="1">
    <source>
        <dbReference type="SMART" id="SM00327"/>
    </source>
</evidence>
<dbReference type="AlphaFoldDB" id="A0A8J3YF72"/>
<proteinExistence type="predicted"/>
<dbReference type="SUPFAM" id="SSF53300">
    <property type="entry name" value="vWA-like"/>
    <property type="match status" value="1"/>
</dbReference>
<dbReference type="EMBL" id="BOPF01000002">
    <property type="protein sequence ID" value="GIJ43906.1"/>
    <property type="molecule type" value="Genomic_DNA"/>
</dbReference>
<dbReference type="InterPro" id="IPR008912">
    <property type="entry name" value="Uncharacterised_CoxE"/>
</dbReference>
<evidence type="ECO:0000313" key="2">
    <source>
        <dbReference type="EMBL" id="GIJ43906.1"/>
    </source>
</evidence>
<reference evidence="2" key="1">
    <citation type="submission" date="2021-01" db="EMBL/GenBank/DDBJ databases">
        <title>Whole genome shotgun sequence of Virgisporangium aliadipatigenens NBRC 105644.</title>
        <authorList>
            <person name="Komaki H."/>
            <person name="Tamura T."/>
        </authorList>
    </citation>
    <scope>NUCLEOTIDE SEQUENCE</scope>
    <source>
        <strain evidence="2">NBRC 105644</strain>
    </source>
</reference>
<dbReference type="Gene3D" id="3.40.50.410">
    <property type="entry name" value="von Willebrand factor, type A domain"/>
    <property type="match status" value="1"/>
</dbReference>
<evidence type="ECO:0000313" key="3">
    <source>
        <dbReference type="Proteomes" id="UP000619260"/>
    </source>
</evidence>
<sequence length="435" mass="47995">MNAQARRQVLYWRLIARLFDPEEQRALESASVAIVDDIGLPTALLDPSVSVDTVVQRHPELAEEFRGLMAPSPEDATSEETGAEEVRRAALVSKLLLNVFATGTGNVTATQLAGWQSDAGWFEQGLGCAPGSLRQRPRDSDIGGVLAGIEGDLVKRMQLREVLADPALARQLTPSMSLIEQLLRDKHNLSGVALAQAKALIRRFVDEVAEVLRTQVEQTSVGTIDRSVPPKRVFRNLDIERTIWKNLTNWSPEDERLYVDALYYRHTARRTTPARLIVVVDQSGSMVDAMVNCTILASIFAGLPKVDVHLIAYDTRAIDLTPWVKDPFEVLLRTQLGGGTDGTAALLLAGPKVADPRNTVVVWISDYYEWKHQEVFDGLAGLHRSGVRVIPVGSVGSGGHQSVNPWFREKFKDLGTPVLSGHIKKLVFELKNFLT</sequence>
<accession>A0A8J3YF72</accession>
<keyword evidence="3" id="KW-1185">Reference proteome</keyword>
<comment type="caution">
    <text evidence="2">The sequence shown here is derived from an EMBL/GenBank/DDBJ whole genome shotgun (WGS) entry which is preliminary data.</text>
</comment>
<dbReference type="InterPro" id="IPR002035">
    <property type="entry name" value="VWF_A"/>
</dbReference>
<dbReference type="InterPro" id="IPR050458">
    <property type="entry name" value="LolB"/>
</dbReference>
<dbReference type="InterPro" id="IPR036465">
    <property type="entry name" value="vWFA_dom_sf"/>
</dbReference>
<feature type="domain" description="VWFA" evidence="1">
    <location>
        <begin position="273"/>
        <end position="431"/>
    </location>
</feature>
<dbReference type="Proteomes" id="UP000619260">
    <property type="component" value="Unassembled WGS sequence"/>
</dbReference>
<gene>
    <name evidence="2" type="ORF">Val02_07920</name>
</gene>
<protein>
    <recommendedName>
        <fullName evidence="1">VWFA domain-containing protein</fullName>
    </recommendedName>
</protein>